<keyword evidence="9" id="KW-1185">Reference proteome</keyword>
<feature type="domain" description="O-antigen ligase-related" evidence="6">
    <location>
        <begin position="50"/>
        <end position="193"/>
    </location>
</feature>
<feature type="transmembrane region" description="Helical" evidence="5">
    <location>
        <begin position="274"/>
        <end position="293"/>
    </location>
</feature>
<feature type="transmembrane region" description="Helical" evidence="5">
    <location>
        <begin position="43"/>
        <end position="59"/>
    </location>
</feature>
<evidence type="ECO:0000256" key="3">
    <source>
        <dbReference type="ARBA" id="ARBA00022989"/>
    </source>
</evidence>
<dbReference type="PANTHER" id="PTHR37422:SF13">
    <property type="entry name" value="LIPOPOLYSACCHARIDE BIOSYNTHESIS PROTEIN PA4999-RELATED"/>
    <property type="match status" value="1"/>
</dbReference>
<organism evidence="8 9">
    <name type="scientific">Siccibacter colletis</name>
    <dbReference type="NCBI Taxonomy" id="1505757"/>
    <lineage>
        <taxon>Bacteria</taxon>
        <taxon>Pseudomonadati</taxon>
        <taxon>Pseudomonadota</taxon>
        <taxon>Gammaproteobacteria</taxon>
        <taxon>Enterobacterales</taxon>
        <taxon>Enterobacteriaceae</taxon>
        <taxon>Siccibacter</taxon>
    </lineage>
</organism>
<feature type="transmembrane region" description="Helical" evidence="5">
    <location>
        <begin position="232"/>
        <end position="253"/>
    </location>
</feature>
<feature type="transmembrane region" description="Helical" evidence="5">
    <location>
        <begin position="210"/>
        <end position="226"/>
    </location>
</feature>
<evidence type="ECO:0000256" key="2">
    <source>
        <dbReference type="ARBA" id="ARBA00022692"/>
    </source>
</evidence>
<proteinExistence type="predicted"/>
<evidence type="ECO:0000256" key="4">
    <source>
        <dbReference type="ARBA" id="ARBA00023136"/>
    </source>
</evidence>
<dbReference type="InterPro" id="IPR051533">
    <property type="entry name" value="WaaL-like"/>
</dbReference>
<feature type="transmembrane region" description="Helical" evidence="5">
    <location>
        <begin position="180"/>
        <end position="203"/>
    </location>
</feature>
<dbReference type="EMBL" id="CP074352">
    <property type="protein sequence ID" value="UYU32725.1"/>
    <property type="molecule type" value="Genomic_DNA"/>
</dbReference>
<dbReference type="Pfam" id="PF11846">
    <property type="entry name" value="Wzy_C_2"/>
    <property type="match status" value="1"/>
</dbReference>
<dbReference type="Pfam" id="PF04932">
    <property type="entry name" value="Wzy_C"/>
    <property type="match status" value="1"/>
</dbReference>
<feature type="domain" description="Virulence factor membrane-bound polymerase C-terminal" evidence="7">
    <location>
        <begin position="215"/>
        <end position="389"/>
    </location>
</feature>
<name>A0ABY6JFW8_9ENTR</name>
<keyword evidence="2 5" id="KW-0812">Transmembrane</keyword>
<protein>
    <submittedName>
        <fullName evidence="8">O-antigen ligase C-terminal domain-containing protein</fullName>
    </submittedName>
</protein>
<keyword evidence="3 5" id="KW-1133">Transmembrane helix</keyword>
<dbReference type="Proteomes" id="UP001156318">
    <property type="component" value="Chromosome"/>
</dbReference>
<accession>A0ABY6JFW8</accession>
<keyword evidence="4 5" id="KW-0472">Membrane</keyword>
<dbReference type="InterPro" id="IPR021797">
    <property type="entry name" value="Wzy_C_2"/>
</dbReference>
<dbReference type="PANTHER" id="PTHR37422">
    <property type="entry name" value="TEICHURONIC ACID BIOSYNTHESIS PROTEIN TUAE"/>
    <property type="match status" value="1"/>
</dbReference>
<dbReference type="InterPro" id="IPR007016">
    <property type="entry name" value="O-antigen_ligase-rel_domated"/>
</dbReference>
<dbReference type="GO" id="GO:0016874">
    <property type="term" value="F:ligase activity"/>
    <property type="evidence" value="ECO:0007669"/>
    <property type="project" value="UniProtKB-KW"/>
</dbReference>
<keyword evidence="8" id="KW-0436">Ligase</keyword>
<evidence type="ECO:0000256" key="5">
    <source>
        <dbReference type="SAM" id="Phobius"/>
    </source>
</evidence>
<feature type="transmembrane region" description="Helical" evidence="5">
    <location>
        <begin position="88"/>
        <end position="106"/>
    </location>
</feature>
<evidence type="ECO:0000313" key="9">
    <source>
        <dbReference type="Proteomes" id="UP001156318"/>
    </source>
</evidence>
<comment type="subcellular location">
    <subcellularLocation>
        <location evidence="1">Membrane</location>
        <topology evidence="1">Multi-pass membrane protein</topology>
    </subcellularLocation>
</comment>
<evidence type="ECO:0000313" key="8">
    <source>
        <dbReference type="EMBL" id="UYU32725.1"/>
    </source>
</evidence>
<evidence type="ECO:0000256" key="1">
    <source>
        <dbReference type="ARBA" id="ARBA00004141"/>
    </source>
</evidence>
<feature type="transmembrane region" description="Helical" evidence="5">
    <location>
        <begin position="65"/>
        <end position="81"/>
    </location>
</feature>
<evidence type="ECO:0000259" key="6">
    <source>
        <dbReference type="Pfam" id="PF04932"/>
    </source>
</evidence>
<reference evidence="8 9" key="1">
    <citation type="submission" date="2021-05" db="EMBL/GenBank/DDBJ databases">
        <title>Isolation, identification, and the growth promoting effects of Pantoea dispersa strain YSD J2 from the aboveground leaves of Cyperus esculentus L.Var. Sativus.</title>
        <authorList>
            <person name="Wang S."/>
            <person name="Tang X.M."/>
            <person name="Huang Y.N."/>
        </authorList>
    </citation>
    <scope>NUCLEOTIDE SEQUENCE [LARGE SCALE GENOMIC DNA]</scope>
    <source>
        <strain evidence="9">YSD YN2</strain>
    </source>
</reference>
<sequence>MPILLTMCRNTLPGYTHPAAGVFPATGMACALWLFLQTVRRRNSALSALALFVLPAMLALRQSRAGSLGALLAAALILPTARKRQASIALVIVAAGAGMGLLWLYAGSYLLPGFVPPVIDKASSTHSRLYMLKLTWQLIMQHPVVGNGYGGFEALFGQLAQSIPPGLEAATVKYPHNELLFAWVEGGICAVVGMLLMIAGVLTRLLSREGAGLCGIGLLLPLAVHINLEYPLYQSTTHSLTLIVLLAISGPGVKRLPMYKRVAVQRRNLTGTAWRWLTVIIAAGSVIFMITALQTQQQLTLVEQQGLQPLADHERQVLASLANPWSQSSRLDFDRHVALLLRFNHTRDLAQLAAFRRWGLRYIQTHNDPAVYASLLTIARAQQLPEAARLCQEAHGRWLRDPRFVCG</sequence>
<evidence type="ECO:0000259" key="7">
    <source>
        <dbReference type="Pfam" id="PF11846"/>
    </source>
</evidence>
<feature type="transmembrane region" description="Helical" evidence="5">
    <location>
        <begin position="15"/>
        <end position="36"/>
    </location>
</feature>
<gene>
    <name evidence="8" type="ORF">KFZ77_04185</name>
</gene>